<dbReference type="PANTHER" id="PTHR33571">
    <property type="entry name" value="SSL8005 PROTEIN"/>
    <property type="match status" value="1"/>
</dbReference>
<dbReference type="CDD" id="cd05403">
    <property type="entry name" value="NT_KNTase_like"/>
    <property type="match status" value="1"/>
</dbReference>
<comment type="similarity">
    <text evidence="9">Belongs to the MntA antitoxin family.</text>
</comment>
<dbReference type="InterPro" id="IPR002934">
    <property type="entry name" value="Polymerase_NTP_transf_dom"/>
</dbReference>
<evidence type="ECO:0000256" key="5">
    <source>
        <dbReference type="ARBA" id="ARBA00022723"/>
    </source>
</evidence>
<dbReference type="GO" id="GO:0046872">
    <property type="term" value="F:metal ion binding"/>
    <property type="evidence" value="ECO:0007669"/>
    <property type="project" value="UniProtKB-KW"/>
</dbReference>
<evidence type="ECO:0000256" key="1">
    <source>
        <dbReference type="ARBA" id="ARBA00001946"/>
    </source>
</evidence>
<evidence type="ECO:0000256" key="7">
    <source>
        <dbReference type="ARBA" id="ARBA00022840"/>
    </source>
</evidence>
<dbReference type="RefSeq" id="WP_075278882.1">
    <property type="nucleotide sequence ID" value="NZ_CALUGK010000005.1"/>
</dbReference>
<evidence type="ECO:0000256" key="3">
    <source>
        <dbReference type="ARBA" id="ARBA00022679"/>
    </source>
</evidence>
<reference evidence="11" key="2">
    <citation type="submission" date="2021-09" db="EMBL/GenBank/DDBJ databases">
        <authorList>
            <person name="Gilroy R."/>
        </authorList>
    </citation>
    <scope>NUCLEOTIDE SEQUENCE</scope>
    <source>
        <strain evidence="11">CHK124-7917</strain>
    </source>
</reference>
<evidence type="ECO:0000313" key="12">
    <source>
        <dbReference type="Proteomes" id="UP000697330"/>
    </source>
</evidence>
<proteinExistence type="inferred from homology"/>
<dbReference type="InterPro" id="IPR052038">
    <property type="entry name" value="Type-VII_TA_antitoxin"/>
</dbReference>
<dbReference type="GO" id="GO:0016779">
    <property type="term" value="F:nucleotidyltransferase activity"/>
    <property type="evidence" value="ECO:0007669"/>
    <property type="project" value="UniProtKB-KW"/>
</dbReference>
<dbReference type="PANTHER" id="PTHR33571:SF14">
    <property type="entry name" value="PROTEIN ADENYLYLTRANSFERASE MJ0435-RELATED"/>
    <property type="match status" value="1"/>
</dbReference>
<feature type="domain" description="Polymerase nucleotidyl transferase" evidence="10">
    <location>
        <begin position="26"/>
        <end position="96"/>
    </location>
</feature>
<keyword evidence="8" id="KW-0460">Magnesium</keyword>
<keyword evidence="3" id="KW-0808">Transferase</keyword>
<evidence type="ECO:0000256" key="2">
    <source>
        <dbReference type="ARBA" id="ARBA00022649"/>
    </source>
</evidence>
<accession>A0A921KNB3</accession>
<comment type="cofactor">
    <cofactor evidence="1">
        <name>Mg(2+)</name>
        <dbReference type="ChEBI" id="CHEBI:18420"/>
    </cofactor>
</comment>
<keyword evidence="6" id="KW-0547">Nucleotide-binding</keyword>
<evidence type="ECO:0000256" key="8">
    <source>
        <dbReference type="ARBA" id="ARBA00022842"/>
    </source>
</evidence>
<dbReference type="Pfam" id="PF01909">
    <property type="entry name" value="NTP_transf_2"/>
    <property type="match status" value="1"/>
</dbReference>
<evidence type="ECO:0000256" key="6">
    <source>
        <dbReference type="ARBA" id="ARBA00022741"/>
    </source>
</evidence>
<reference evidence="11" key="1">
    <citation type="journal article" date="2021" name="PeerJ">
        <title>Extensive microbial diversity within the chicken gut microbiome revealed by metagenomics and culture.</title>
        <authorList>
            <person name="Gilroy R."/>
            <person name="Ravi A."/>
            <person name="Getino M."/>
            <person name="Pursley I."/>
            <person name="Horton D.L."/>
            <person name="Alikhan N.F."/>
            <person name="Baker D."/>
            <person name="Gharbi K."/>
            <person name="Hall N."/>
            <person name="Watson M."/>
            <person name="Adriaenssens E.M."/>
            <person name="Foster-Nyarko E."/>
            <person name="Jarju S."/>
            <person name="Secka A."/>
            <person name="Antonio M."/>
            <person name="Oren A."/>
            <person name="Chaudhuri R.R."/>
            <person name="La Ragione R."/>
            <person name="Hildebrand F."/>
            <person name="Pallen M.J."/>
        </authorList>
    </citation>
    <scope>NUCLEOTIDE SEQUENCE</scope>
    <source>
        <strain evidence="11">CHK124-7917</strain>
    </source>
</reference>
<dbReference type="Proteomes" id="UP000697330">
    <property type="component" value="Unassembled WGS sequence"/>
</dbReference>
<comment type="caution">
    <text evidence="11">The sequence shown here is derived from an EMBL/GenBank/DDBJ whole genome shotgun (WGS) entry which is preliminary data.</text>
</comment>
<dbReference type="AlphaFoldDB" id="A0A921KNB3"/>
<keyword evidence="7" id="KW-0067">ATP-binding</keyword>
<evidence type="ECO:0000313" key="11">
    <source>
        <dbReference type="EMBL" id="HJF45671.1"/>
    </source>
</evidence>
<evidence type="ECO:0000259" key="10">
    <source>
        <dbReference type="Pfam" id="PF01909"/>
    </source>
</evidence>
<evidence type="ECO:0000256" key="4">
    <source>
        <dbReference type="ARBA" id="ARBA00022695"/>
    </source>
</evidence>
<protein>
    <submittedName>
        <fullName evidence="11">Nucleotidyltransferase domain-containing protein</fullName>
    </submittedName>
</protein>
<gene>
    <name evidence="11" type="ORF">K8U72_07845</name>
</gene>
<keyword evidence="2" id="KW-1277">Toxin-antitoxin system</keyword>
<keyword evidence="5" id="KW-0479">Metal-binding</keyword>
<dbReference type="SUPFAM" id="SSF81301">
    <property type="entry name" value="Nucleotidyltransferase"/>
    <property type="match status" value="1"/>
</dbReference>
<dbReference type="OrthoDB" id="9803128at2"/>
<organism evidence="11 12">
    <name type="scientific">Thermophilibacter provencensis</name>
    <dbReference type="NCBI Taxonomy" id="1852386"/>
    <lineage>
        <taxon>Bacteria</taxon>
        <taxon>Bacillati</taxon>
        <taxon>Actinomycetota</taxon>
        <taxon>Coriobacteriia</taxon>
        <taxon>Coriobacteriales</taxon>
        <taxon>Atopobiaceae</taxon>
        <taxon>Thermophilibacter</taxon>
    </lineage>
</organism>
<name>A0A921KNB3_9ACTN</name>
<keyword evidence="4" id="KW-0548">Nucleotidyltransferase</keyword>
<dbReference type="Gene3D" id="3.30.460.10">
    <property type="entry name" value="Beta Polymerase, domain 2"/>
    <property type="match status" value="1"/>
</dbReference>
<dbReference type="InterPro" id="IPR043519">
    <property type="entry name" value="NT_sf"/>
</dbReference>
<dbReference type="EMBL" id="DYWQ01000118">
    <property type="protein sequence ID" value="HJF45671.1"/>
    <property type="molecule type" value="Genomic_DNA"/>
</dbReference>
<evidence type="ECO:0000256" key="9">
    <source>
        <dbReference type="ARBA" id="ARBA00038276"/>
    </source>
</evidence>
<sequence length="97" mass="10455">MGDILTYGEISAIVRPLLVQYGLRGASVFGSYARGEATSSSDIDLLIDGGPRFRPLSIYALGERVRESTGKDVDVFELSELDDGPFKDTVLDEAVAL</sequence>
<dbReference type="GO" id="GO:0005524">
    <property type="term" value="F:ATP binding"/>
    <property type="evidence" value="ECO:0007669"/>
    <property type="project" value="UniProtKB-KW"/>
</dbReference>